<name>B9SWM1_RICCO</name>
<dbReference type="InParanoid" id="B9SWM1"/>
<reference evidence="2" key="1">
    <citation type="journal article" date="2010" name="Nat. Biotechnol.">
        <title>Draft genome sequence of the oilseed species Ricinus communis.</title>
        <authorList>
            <person name="Chan A.P."/>
            <person name="Crabtree J."/>
            <person name="Zhao Q."/>
            <person name="Lorenzi H."/>
            <person name="Orvis J."/>
            <person name="Puiu D."/>
            <person name="Melake-Berhan A."/>
            <person name="Jones K.M."/>
            <person name="Redman J."/>
            <person name="Chen G."/>
            <person name="Cahoon E.B."/>
            <person name="Gedil M."/>
            <person name="Stanke M."/>
            <person name="Haas B.J."/>
            <person name="Wortman J.R."/>
            <person name="Fraser-Liggett C.M."/>
            <person name="Ravel J."/>
            <person name="Rabinowicz P.D."/>
        </authorList>
    </citation>
    <scope>NUCLEOTIDE SEQUENCE [LARGE SCALE GENOMIC DNA]</scope>
    <source>
        <strain evidence="2">cv. Hale</strain>
    </source>
</reference>
<gene>
    <name evidence="1" type="ORF">RCOM_0015750</name>
</gene>
<proteinExistence type="predicted"/>
<evidence type="ECO:0000313" key="1">
    <source>
        <dbReference type="EMBL" id="EEF31996.1"/>
    </source>
</evidence>
<protein>
    <submittedName>
        <fullName evidence="1">Uncharacterized protein</fullName>
    </submittedName>
</protein>
<dbReference type="Proteomes" id="UP000008311">
    <property type="component" value="Unassembled WGS sequence"/>
</dbReference>
<keyword evidence="2" id="KW-1185">Reference proteome</keyword>
<organism evidence="1 2">
    <name type="scientific">Ricinus communis</name>
    <name type="common">Castor bean</name>
    <dbReference type="NCBI Taxonomy" id="3988"/>
    <lineage>
        <taxon>Eukaryota</taxon>
        <taxon>Viridiplantae</taxon>
        <taxon>Streptophyta</taxon>
        <taxon>Embryophyta</taxon>
        <taxon>Tracheophyta</taxon>
        <taxon>Spermatophyta</taxon>
        <taxon>Magnoliopsida</taxon>
        <taxon>eudicotyledons</taxon>
        <taxon>Gunneridae</taxon>
        <taxon>Pentapetalae</taxon>
        <taxon>rosids</taxon>
        <taxon>fabids</taxon>
        <taxon>Malpighiales</taxon>
        <taxon>Euphorbiaceae</taxon>
        <taxon>Acalyphoideae</taxon>
        <taxon>Acalypheae</taxon>
        <taxon>Ricinus</taxon>
    </lineage>
</organism>
<dbReference type="EMBL" id="EQ974206">
    <property type="protein sequence ID" value="EEF31996.1"/>
    <property type="molecule type" value="Genomic_DNA"/>
</dbReference>
<dbReference type="AlphaFoldDB" id="B9SWM1"/>
<evidence type="ECO:0000313" key="2">
    <source>
        <dbReference type="Proteomes" id="UP000008311"/>
    </source>
</evidence>
<accession>B9SWM1</accession>
<sequence length="59" mass="6543">MRGRTRDKDGVDIFFPAETFEELESFSWPPSAACYEARIEPGVVIGSLSLAMVECSDTK</sequence>